<dbReference type="SUPFAM" id="SSF53335">
    <property type="entry name" value="S-adenosyl-L-methionine-dependent methyltransferases"/>
    <property type="match status" value="1"/>
</dbReference>
<evidence type="ECO:0000313" key="7">
    <source>
        <dbReference type="EMBL" id="EKC21786.1"/>
    </source>
</evidence>
<dbReference type="EMBL" id="JH818358">
    <property type="protein sequence ID" value="EKC21786.1"/>
    <property type="molecule type" value="Genomic_DNA"/>
</dbReference>
<sequence>MNECVHWDQAYDREIKSFNDVGDVGEIWFGEDSQERVLDWLEDYGGVVTEDPVIDLGCGNGVMLLEMAKRGYSNLTGVDYSEGAVQLARSIADKEEVACIDYQVADLIADDCTRKYTCLTRQYKLVIDKGTYDAISLIPGDDIKTRQAYLKTVRQILSSDGVFVITSCNWTKEQLLHPSHACPTLASDHFCGLEVKRPPLENINATNRGHLTIVRALFNKHEVNKMSLKIQLLLSTHIATPNISQHSSTSETA</sequence>
<dbReference type="GO" id="GO:0016279">
    <property type="term" value="F:protein-lysine N-methyltransferase activity"/>
    <property type="evidence" value="ECO:0007669"/>
    <property type="project" value="UniProtKB-UniRule"/>
</dbReference>
<dbReference type="FunCoup" id="K1QJE4">
    <property type="interactions" value="1362"/>
</dbReference>
<dbReference type="InParanoid" id="K1QJE4"/>
<evidence type="ECO:0000256" key="5">
    <source>
        <dbReference type="HAMAP-Rule" id="MF_03188"/>
    </source>
</evidence>
<accession>K1QJE4</accession>
<keyword evidence="1 5" id="KW-0963">Cytoplasm</keyword>
<dbReference type="EC" id="2.1.1.-" evidence="5"/>
<dbReference type="Gene3D" id="3.40.50.150">
    <property type="entry name" value="Vaccinia Virus protein VP39"/>
    <property type="match status" value="1"/>
</dbReference>
<comment type="similarity">
    <text evidence="5">Belongs to the class I-like SAM-binding methyltransferase superfamily. EFM4 family.</text>
</comment>
<dbReference type="InterPro" id="IPR025714">
    <property type="entry name" value="Methyltranfer_dom"/>
</dbReference>
<name>K1QJE4_MAGGI</name>
<evidence type="ECO:0000259" key="6">
    <source>
        <dbReference type="Pfam" id="PF13847"/>
    </source>
</evidence>
<dbReference type="PANTHER" id="PTHR12843">
    <property type="entry name" value="PROTEIN-LYSINE N-METHYLTRANSFERASE METTL10"/>
    <property type="match status" value="1"/>
</dbReference>
<keyword evidence="2 5" id="KW-0489">Methyltransferase</keyword>
<evidence type="ECO:0000256" key="1">
    <source>
        <dbReference type="ARBA" id="ARBA00022490"/>
    </source>
</evidence>
<dbReference type="GO" id="GO:0005737">
    <property type="term" value="C:cytoplasm"/>
    <property type="evidence" value="ECO:0007669"/>
    <property type="project" value="UniProtKB-SubCell"/>
</dbReference>
<dbReference type="PANTHER" id="PTHR12843:SF5">
    <property type="entry name" value="EEF1A LYSINE METHYLTRANSFERASE 2"/>
    <property type="match status" value="1"/>
</dbReference>
<comment type="subcellular location">
    <subcellularLocation>
        <location evidence="5">Cytoplasm</location>
    </subcellularLocation>
</comment>
<evidence type="ECO:0000256" key="4">
    <source>
        <dbReference type="ARBA" id="ARBA00022691"/>
    </source>
</evidence>
<dbReference type="HOGENOM" id="CLU_1099408_0_0_1"/>
<comment type="function">
    <text evidence="5">S-adenosyl-L-methionine-dependent protein-lysine N-methyltransferase that methylates elongation factor 1-alpha.</text>
</comment>
<evidence type="ECO:0000256" key="3">
    <source>
        <dbReference type="ARBA" id="ARBA00022679"/>
    </source>
</evidence>
<dbReference type="InterPro" id="IPR026635">
    <property type="entry name" value="Efm4/METTL10"/>
</dbReference>
<gene>
    <name evidence="7" type="ORF">CGI_10003330</name>
</gene>
<dbReference type="GO" id="GO:0032259">
    <property type="term" value="P:methylation"/>
    <property type="evidence" value="ECO:0007669"/>
    <property type="project" value="UniProtKB-KW"/>
</dbReference>
<dbReference type="HAMAP" id="MF_03188">
    <property type="entry name" value="Methyltr_EFM4"/>
    <property type="match status" value="1"/>
</dbReference>
<keyword evidence="4 5" id="KW-0949">S-adenosyl-L-methionine</keyword>
<dbReference type="Pfam" id="PF13847">
    <property type="entry name" value="Methyltransf_31"/>
    <property type="match status" value="1"/>
</dbReference>
<dbReference type="CDD" id="cd02440">
    <property type="entry name" value="AdoMet_MTases"/>
    <property type="match status" value="1"/>
</dbReference>
<feature type="domain" description="Methyltransferase" evidence="6">
    <location>
        <begin position="51"/>
        <end position="177"/>
    </location>
</feature>
<organism evidence="7">
    <name type="scientific">Magallana gigas</name>
    <name type="common">Pacific oyster</name>
    <name type="synonym">Crassostrea gigas</name>
    <dbReference type="NCBI Taxonomy" id="29159"/>
    <lineage>
        <taxon>Eukaryota</taxon>
        <taxon>Metazoa</taxon>
        <taxon>Spiralia</taxon>
        <taxon>Lophotrochozoa</taxon>
        <taxon>Mollusca</taxon>
        <taxon>Bivalvia</taxon>
        <taxon>Autobranchia</taxon>
        <taxon>Pteriomorphia</taxon>
        <taxon>Ostreida</taxon>
        <taxon>Ostreoidea</taxon>
        <taxon>Ostreidae</taxon>
        <taxon>Magallana</taxon>
    </lineage>
</organism>
<dbReference type="AlphaFoldDB" id="K1QJE4"/>
<reference evidence="7" key="1">
    <citation type="journal article" date="2012" name="Nature">
        <title>The oyster genome reveals stress adaptation and complexity of shell formation.</title>
        <authorList>
            <person name="Zhang G."/>
            <person name="Fang X."/>
            <person name="Guo X."/>
            <person name="Li L."/>
            <person name="Luo R."/>
            <person name="Xu F."/>
            <person name="Yang P."/>
            <person name="Zhang L."/>
            <person name="Wang X."/>
            <person name="Qi H."/>
            <person name="Xiong Z."/>
            <person name="Que H."/>
            <person name="Xie Y."/>
            <person name="Holland P.W."/>
            <person name="Paps J."/>
            <person name="Zhu Y."/>
            <person name="Wu F."/>
            <person name="Chen Y."/>
            <person name="Wang J."/>
            <person name="Peng C."/>
            <person name="Meng J."/>
            <person name="Yang L."/>
            <person name="Liu J."/>
            <person name="Wen B."/>
            <person name="Zhang N."/>
            <person name="Huang Z."/>
            <person name="Zhu Q."/>
            <person name="Feng Y."/>
            <person name="Mount A."/>
            <person name="Hedgecock D."/>
            <person name="Xu Z."/>
            <person name="Liu Y."/>
            <person name="Domazet-Loso T."/>
            <person name="Du Y."/>
            <person name="Sun X."/>
            <person name="Zhang S."/>
            <person name="Liu B."/>
            <person name="Cheng P."/>
            <person name="Jiang X."/>
            <person name="Li J."/>
            <person name="Fan D."/>
            <person name="Wang W."/>
            <person name="Fu W."/>
            <person name="Wang T."/>
            <person name="Wang B."/>
            <person name="Zhang J."/>
            <person name="Peng Z."/>
            <person name="Li Y."/>
            <person name="Li N."/>
            <person name="Wang J."/>
            <person name="Chen M."/>
            <person name="He Y."/>
            <person name="Tan F."/>
            <person name="Song X."/>
            <person name="Zheng Q."/>
            <person name="Huang R."/>
            <person name="Yang H."/>
            <person name="Du X."/>
            <person name="Chen L."/>
            <person name="Yang M."/>
            <person name="Gaffney P.M."/>
            <person name="Wang S."/>
            <person name="Luo L."/>
            <person name="She Z."/>
            <person name="Ming Y."/>
            <person name="Huang W."/>
            <person name="Zhang S."/>
            <person name="Huang B."/>
            <person name="Zhang Y."/>
            <person name="Qu T."/>
            <person name="Ni P."/>
            <person name="Miao G."/>
            <person name="Wang J."/>
            <person name="Wang Q."/>
            <person name="Steinberg C.E."/>
            <person name="Wang H."/>
            <person name="Li N."/>
            <person name="Qian L."/>
            <person name="Zhang G."/>
            <person name="Li Y."/>
            <person name="Yang H."/>
            <person name="Liu X."/>
            <person name="Wang J."/>
            <person name="Yin Y."/>
            <person name="Wang J."/>
        </authorList>
    </citation>
    <scope>NUCLEOTIDE SEQUENCE [LARGE SCALE GENOMIC DNA]</scope>
    <source>
        <strain evidence="7">05x7-T-G4-1.051#20</strain>
    </source>
</reference>
<dbReference type="InterPro" id="IPR029063">
    <property type="entry name" value="SAM-dependent_MTases_sf"/>
</dbReference>
<proteinExistence type="inferred from homology"/>
<evidence type="ECO:0000256" key="2">
    <source>
        <dbReference type="ARBA" id="ARBA00022603"/>
    </source>
</evidence>
<protein>
    <recommendedName>
        <fullName evidence="5">Protein-lysine N-methyltransferase CGI_10003330</fullName>
        <ecNumber evidence="5">2.1.1.-</ecNumber>
    </recommendedName>
</protein>
<keyword evidence="3 5" id="KW-0808">Transferase</keyword>